<evidence type="ECO:0000313" key="3">
    <source>
        <dbReference type="EMBL" id="KAK8868899.1"/>
    </source>
</evidence>
<evidence type="ECO:0000256" key="2">
    <source>
        <dbReference type="SAM" id="MobiDB-lite"/>
    </source>
</evidence>
<dbReference type="Proteomes" id="UP001390339">
    <property type="component" value="Unassembled WGS sequence"/>
</dbReference>
<feature type="compositionally biased region" description="Polar residues" evidence="2">
    <location>
        <begin position="1"/>
        <end position="10"/>
    </location>
</feature>
<gene>
    <name evidence="3" type="ORF">PGQ11_007477</name>
</gene>
<organism evidence="3 4">
    <name type="scientific">Apiospora arundinis</name>
    <dbReference type="NCBI Taxonomy" id="335852"/>
    <lineage>
        <taxon>Eukaryota</taxon>
        <taxon>Fungi</taxon>
        <taxon>Dikarya</taxon>
        <taxon>Ascomycota</taxon>
        <taxon>Pezizomycotina</taxon>
        <taxon>Sordariomycetes</taxon>
        <taxon>Xylariomycetidae</taxon>
        <taxon>Amphisphaeriales</taxon>
        <taxon>Apiosporaceae</taxon>
        <taxon>Apiospora</taxon>
    </lineage>
</organism>
<comment type="similarity">
    <text evidence="1">Belongs to the methyltransferase superfamily. LaeA methyltransferase family.</text>
</comment>
<dbReference type="InterPro" id="IPR029063">
    <property type="entry name" value="SAM-dependent_MTases_sf"/>
</dbReference>
<proteinExistence type="inferred from homology"/>
<comment type="caution">
    <text evidence="3">The sequence shown here is derived from an EMBL/GenBank/DDBJ whole genome shotgun (WGS) entry which is preliminary data.</text>
</comment>
<evidence type="ECO:0000256" key="1">
    <source>
        <dbReference type="ARBA" id="ARBA00038158"/>
    </source>
</evidence>
<name>A0ABR2IWA7_9PEZI</name>
<dbReference type="EMBL" id="JAPCWZ010000004">
    <property type="protein sequence ID" value="KAK8868899.1"/>
    <property type="molecule type" value="Genomic_DNA"/>
</dbReference>
<dbReference type="Pfam" id="PF13489">
    <property type="entry name" value="Methyltransf_23"/>
    <property type="match status" value="1"/>
</dbReference>
<accession>A0ABR2IWA7</accession>
<protein>
    <submittedName>
        <fullName evidence="3">Secondary metabolism regulator LAE1</fullName>
    </submittedName>
</protein>
<evidence type="ECO:0000313" key="4">
    <source>
        <dbReference type="Proteomes" id="UP001390339"/>
    </source>
</evidence>
<reference evidence="3 4" key="1">
    <citation type="journal article" date="2024" name="IMA Fungus">
        <title>Apiospora arundinis, a panoply of carbohydrate-active enzymes and secondary metabolites.</title>
        <authorList>
            <person name="Sorensen T."/>
            <person name="Petersen C."/>
            <person name="Muurmann A.T."/>
            <person name="Christiansen J.V."/>
            <person name="Brundto M.L."/>
            <person name="Overgaard C.K."/>
            <person name="Boysen A.T."/>
            <person name="Wollenberg R.D."/>
            <person name="Larsen T.O."/>
            <person name="Sorensen J.L."/>
            <person name="Nielsen K.L."/>
            <person name="Sondergaard T.E."/>
        </authorList>
    </citation>
    <scope>NUCLEOTIDE SEQUENCE [LARGE SCALE GENOMIC DNA]</scope>
    <source>
        <strain evidence="3 4">AAU 773</strain>
    </source>
</reference>
<dbReference type="Gene3D" id="3.40.50.150">
    <property type="entry name" value="Vaccinia Virus protein VP39"/>
    <property type="match status" value="1"/>
</dbReference>
<dbReference type="CDD" id="cd02440">
    <property type="entry name" value="AdoMet_MTases"/>
    <property type="match status" value="1"/>
</dbReference>
<sequence length="374" mass="41961">MTDQGDTNEATIDRAADENPGSSAAAHHNHATFPDWGSSSDFDDSGLEELVTEYAISHPNHSTSSISESDETDDWRSLTSSIAQHSFENGRRYHQYRDSQPYPWPNDDLDTAREEELHELFKELMGGRHFIAPVDDGAQRIIDLGCGNGRWASEVAELFPGAEVVAMDISPIQPVFAPPNLTTRLADIETDWECHMQSDLVHLERVAPYLRRPKDLLAKILANLRPGGWVEIEDMQTQFFSDDARVPPENGCAYAAQVFNKSQKEKFGFDLDTAWNMPEALREAGFVNVRQVMYKTPVGPWPDHPRGKWIGYLLQSALRQVMEPLSLRPLQALGLSQSDISAIVHDFERDVSDTSLHMWMPMTITIGQKAPATT</sequence>
<keyword evidence="4" id="KW-1185">Reference proteome</keyword>
<dbReference type="PANTHER" id="PTHR43591">
    <property type="entry name" value="METHYLTRANSFERASE"/>
    <property type="match status" value="1"/>
</dbReference>
<feature type="region of interest" description="Disordered" evidence="2">
    <location>
        <begin position="1"/>
        <end position="41"/>
    </location>
</feature>
<dbReference type="PANTHER" id="PTHR43591:SF24">
    <property type="entry name" value="2-METHOXY-6-POLYPRENYL-1,4-BENZOQUINOL METHYLASE, MITOCHONDRIAL"/>
    <property type="match status" value="1"/>
</dbReference>
<dbReference type="SUPFAM" id="SSF53335">
    <property type="entry name" value="S-adenosyl-L-methionine-dependent methyltransferases"/>
    <property type="match status" value="1"/>
</dbReference>